<evidence type="ECO:0000313" key="3">
    <source>
        <dbReference type="Proteomes" id="UP000664859"/>
    </source>
</evidence>
<dbReference type="Proteomes" id="UP000664859">
    <property type="component" value="Unassembled WGS sequence"/>
</dbReference>
<proteinExistence type="predicted"/>
<dbReference type="AlphaFoldDB" id="A0A835YQ68"/>
<feature type="domain" description="Treble clef zinc finger" evidence="1">
    <location>
        <begin position="28"/>
        <end position="82"/>
    </location>
</feature>
<protein>
    <recommendedName>
        <fullName evidence="1">Treble clef zinc finger domain-containing protein</fullName>
    </recommendedName>
</protein>
<reference evidence="2" key="1">
    <citation type="submission" date="2021-02" db="EMBL/GenBank/DDBJ databases">
        <title>First Annotated Genome of the Yellow-green Alga Tribonema minus.</title>
        <authorList>
            <person name="Mahan K.M."/>
        </authorList>
    </citation>
    <scope>NUCLEOTIDE SEQUENCE</scope>
    <source>
        <strain evidence="2">UTEX B ZZ1240</strain>
    </source>
</reference>
<dbReference type="InterPro" id="IPR025487">
    <property type="entry name" value="DUF4379"/>
</dbReference>
<keyword evidence="3" id="KW-1185">Reference proteome</keyword>
<accession>A0A835YQ68</accession>
<dbReference type="EMBL" id="JAFCMP010000490">
    <property type="protein sequence ID" value="KAG5179189.1"/>
    <property type="molecule type" value="Genomic_DNA"/>
</dbReference>
<dbReference type="Pfam" id="PF14311">
    <property type="entry name" value="DUF4379"/>
    <property type="match status" value="2"/>
</dbReference>
<evidence type="ECO:0000259" key="1">
    <source>
        <dbReference type="Pfam" id="PF14311"/>
    </source>
</evidence>
<comment type="caution">
    <text evidence="2">The sequence shown here is derived from an EMBL/GenBank/DDBJ whole genome shotgun (WGS) entry which is preliminary data.</text>
</comment>
<organism evidence="2 3">
    <name type="scientific">Tribonema minus</name>
    <dbReference type="NCBI Taxonomy" id="303371"/>
    <lineage>
        <taxon>Eukaryota</taxon>
        <taxon>Sar</taxon>
        <taxon>Stramenopiles</taxon>
        <taxon>Ochrophyta</taxon>
        <taxon>PX clade</taxon>
        <taxon>Xanthophyceae</taxon>
        <taxon>Tribonematales</taxon>
        <taxon>Tribonemataceae</taxon>
        <taxon>Tribonema</taxon>
    </lineage>
</organism>
<gene>
    <name evidence="2" type="ORF">JKP88DRAFT_247607</name>
</gene>
<sequence length="156" mass="17502">MTRMCEDLDCDYCFRNNFAASDARKVACWSDERHNGVLPRQVTKLSHKLYWFTCDGPCGGHHFQISPASITNGQRCPFCAGRQLCNDTDCEYCFSHSFAASDDRKVACWSAECNSGVTPRQVSIRSNKKFWFTCNGHCGGHNFQAGLLNTTGCPYC</sequence>
<feature type="domain" description="Treble clef zinc finger" evidence="1">
    <location>
        <begin position="108"/>
        <end position="156"/>
    </location>
</feature>
<evidence type="ECO:0000313" key="2">
    <source>
        <dbReference type="EMBL" id="KAG5179189.1"/>
    </source>
</evidence>
<name>A0A835YQ68_9STRA</name>